<dbReference type="Proteomes" id="UP000622860">
    <property type="component" value="Unassembled WGS sequence"/>
</dbReference>
<evidence type="ECO:0000256" key="4">
    <source>
        <dbReference type="ARBA" id="ARBA00022679"/>
    </source>
</evidence>
<dbReference type="PANTHER" id="PTHR24422">
    <property type="entry name" value="CHEMOTAXIS PROTEIN METHYLTRANSFERASE"/>
    <property type="match status" value="1"/>
</dbReference>
<reference evidence="7" key="2">
    <citation type="submission" date="2020-09" db="EMBL/GenBank/DDBJ databases">
        <authorList>
            <person name="Sun Q."/>
            <person name="Zhou Y."/>
        </authorList>
    </citation>
    <scope>NUCLEOTIDE SEQUENCE</scope>
    <source>
        <strain evidence="7">CGMCC 1.12754</strain>
    </source>
</reference>
<dbReference type="InterPro" id="IPR022642">
    <property type="entry name" value="CheR_C"/>
</dbReference>
<organism evidence="7 8">
    <name type="scientific">Virgibacillus oceani</name>
    <dbReference type="NCBI Taxonomy" id="1479511"/>
    <lineage>
        <taxon>Bacteria</taxon>
        <taxon>Bacillati</taxon>
        <taxon>Bacillota</taxon>
        <taxon>Bacilli</taxon>
        <taxon>Bacillales</taxon>
        <taxon>Bacillaceae</taxon>
        <taxon>Virgibacillus</taxon>
    </lineage>
</organism>
<evidence type="ECO:0000259" key="6">
    <source>
        <dbReference type="PROSITE" id="PS50123"/>
    </source>
</evidence>
<dbReference type="InterPro" id="IPR029063">
    <property type="entry name" value="SAM-dependent_MTases_sf"/>
</dbReference>
<dbReference type="PROSITE" id="PS50123">
    <property type="entry name" value="CHER"/>
    <property type="match status" value="1"/>
</dbReference>
<dbReference type="InterPro" id="IPR022641">
    <property type="entry name" value="CheR_N"/>
</dbReference>
<keyword evidence="4" id="KW-0808">Transferase</keyword>
<dbReference type="Gene3D" id="3.40.50.150">
    <property type="entry name" value="Vaccinia Virus protein VP39"/>
    <property type="match status" value="1"/>
</dbReference>
<evidence type="ECO:0000256" key="3">
    <source>
        <dbReference type="ARBA" id="ARBA00022603"/>
    </source>
</evidence>
<dbReference type="SUPFAM" id="SSF53335">
    <property type="entry name" value="S-adenosyl-L-methionine-dependent methyltransferases"/>
    <property type="match status" value="1"/>
</dbReference>
<evidence type="ECO:0000256" key="1">
    <source>
        <dbReference type="ARBA" id="ARBA00001541"/>
    </source>
</evidence>
<accession>A0A917H290</accession>
<evidence type="ECO:0000256" key="5">
    <source>
        <dbReference type="ARBA" id="ARBA00022691"/>
    </source>
</evidence>
<dbReference type="EC" id="2.1.1.80" evidence="2"/>
<keyword evidence="8" id="KW-1185">Reference proteome</keyword>
<dbReference type="Gene3D" id="1.10.155.10">
    <property type="entry name" value="Chemotaxis receptor methyltransferase CheR, N-terminal domain"/>
    <property type="match status" value="1"/>
</dbReference>
<evidence type="ECO:0000256" key="2">
    <source>
        <dbReference type="ARBA" id="ARBA00012534"/>
    </source>
</evidence>
<dbReference type="InterPro" id="IPR050903">
    <property type="entry name" value="Bact_Chemotaxis_MeTrfase"/>
</dbReference>
<dbReference type="GO" id="GO:0032259">
    <property type="term" value="P:methylation"/>
    <property type="evidence" value="ECO:0007669"/>
    <property type="project" value="UniProtKB-KW"/>
</dbReference>
<gene>
    <name evidence="7" type="primary">cheR</name>
    <name evidence="7" type="ORF">GCM10011398_06170</name>
</gene>
<dbReference type="PANTHER" id="PTHR24422:SF19">
    <property type="entry name" value="CHEMOTAXIS PROTEIN METHYLTRANSFERASE"/>
    <property type="match status" value="1"/>
</dbReference>
<reference evidence="7" key="1">
    <citation type="journal article" date="2014" name="Int. J. Syst. Evol. Microbiol.">
        <title>Complete genome sequence of Corynebacterium casei LMG S-19264T (=DSM 44701T), isolated from a smear-ripened cheese.</title>
        <authorList>
            <consortium name="US DOE Joint Genome Institute (JGI-PGF)"/>
            <person name="Walter F."/>
            <person name="Albersmeier A."/>
            <person name="Kalinowski J."/>
            <person name="Ruckert C."/>
        </authorList>
    </citation>
    <scope>NUCLEOTIDE SEQUENCE</scope>
    <source>
        <strain evidence="7">CGMCC 1.12754</strain>
    </source>
</reference>
<dbReference type="InterPro" id="IPR036804">
    <property type="entry name" value="CheR_N_sf"/>
</dbReference>
<dbReference type="GO" id="GO:0008983">
    <property type="term" value="F:protein-glutamate O-methyltransferase activity"/>
    <property type="evidence" value="ECO:0007669"/>
    <property type="project" value="UniProtKB-EC"/>
</dbReference>
<dbReference type="AlphaFoldDB" id="A0A917H290"/>
<dbReference type="Pfam" id="PF03705">
    <property type="entry name" value="CheR_N"/>
    <property type="match status" value="1"/>
</dbReference>
<dbReference type="RefSeq" id="WP_188453861.1">
    <property type="nucleotide sequence ID" value="NZ_BMFR01000001.1"/>
</dbReference>
<dbReference type="SMART" id="SM00138">
    <property type="entry name" value="MeTrc"/>
    <property type="match status" value="1"/>
</dbReference>
<name>A0A917H290_9BACI</name>
<dbReference type="SUPFAM" id="SSF47757">
    <property type="entry name" value="Chemotaxis receptor methyltransferase CheR, N-terminal domain"/>
    <property type="match status" value="1"/>
</dbReference>
<proteinExistence type="predicted"/>
<dbReference type="EMBL" id="BMFR01000001">
    <property type="protein sequence ID" value="GGG65269.1"/>
    <property type="molecule type" value="Genomic_DNA"/>
</dbReference>
<dbReference type="InterPro" id="IPR000780">
    <property type="entry name" value="CheR_MeTrfase"/>
</dbReference>
<comment type="caution">
    <text evidence="7">The sequence shown here is derived from an EMBL/GenBank/DDBJ whole genome shotgun (WGS) entry which is preliminary data.</text>
</comment>
<feature type="domain" description="CheR-type methyltransferase" evidence="6">
    <location>
        <begin position="1"/>
        <end position="257"/>
    </location>
</feature>
<protein>
    <recommendedName>
        <fullName evidence="2">protein-glutamate O-methyltransferase</fullName>
        <ecNumber evidence="2">2.1.1.80</ecNumber>
    </recommendedName>
</protein>
<dbReference type="Pfam" id="PF01739">
    <property type="entry name" value="CheR"/>
    <property type="match status" value="1"/>
</dbReference>
<comment type="catalytic activity">
    <reaction evidence="1">
        <text>L-glutamyl-[protein] + S-adenosyl-L-methionine = [protein]-L-glutamate 5-O-methyl ester + S-adenosyl-L-homocysteine</text>
        <dbReference type="Rhea" id="RHEA:24452"/>
        <dbReference type="Rhea" id="RHEA-COMP:10208"/>
        <dbReference type="Rhea" id="RHEA-COMP:10311"/>
        <dbReference type="ChEBI" id="CHEBI:29973"/>
        <dbReference type="ChEBI" id="CHEBI:57856"/>
        <dbReference type="ChEBI" id="CHEBI:59789"/>
        <dbReference type="ChEBI" id="CHEBI:82795"/>
        <dbReference type="EC" id="2.1.1.80"/>
    </reaction>
</comment>
<keyword evidence="3 7" id="KW-0489">Methyltransferase</keyword>
<dbReference type="PRINTS" id="PR00996">
    <property type="entry name" value="CHERMTFRASE"/>
</dbReference>
<sequence length="257" mass="30417">MSVEYIDFISHIKRKLGIDLTLYKEAQMKRRLTSLRNKRGFASFIDYMKALDKDDVLLQEFVDRLTINVSEFYRNPKRWAKLQDNIIPDLLNSSNKLTIWSAACSTGEEPYSIAIMIKEYFPRCDIRIVATDIDEKVIEKAKQGIYQEQALKELPYELKDKYFQYENGLYYIDKRIKHMVIFKKHNLLADRYPRDVDLIVCRNVLIYFTDQAKEIIYKNFSNALVENGVLFVGSTEQIFSPNQYNLSLLDTFFYTKK</sequence>
<keyword evidence="5" id="KW-0949">S-adenosyl-L-methionine</keyword>
<evidence type="ECO:0000313" key="8">
    <source>
        <dbReference type="Proteomes" id="UP000622860"/>
    </source>
</evidence>
<evidence type="ECO:0000313" key="7">
    <source>
        <dbReference type="EMBL" id="GGG65269.1"/>
    </source>
</evidence>